<dbReference type="SUPFAM" id="SSF49265">
    <property type="entry name" value="Fibronectin type III"/>
    <property type="match status" value="3"/>
</dbReference>
<dbReference type="Pfam" id="PF13927">
    <property type="entry name" value="Ig_3"/>
    <property type="match status" value="1"/>
</dbReference>
<keyword evidence="8" id="KW-0325">Glycoprotein</keyword>
<evidence type="ECO:0008006" key="16">
    <source>
        <dbReference type="Google" id="ProtNLM"/>
    </source>
</evidence>
<dbReference type="Pfam" id="PF07679">
    <property type="entry name" value="I-set"/>
    <property type="match status" value="2"/>
</dbReference>
<dbReference type="CDD" id="cd00063">
    <property type="entry name" value="FN3"/>
    <property type="match status" value="6"/>
</dbReference>
<dbReference type="CDD" id="cd00096">
    <property type="entry name" value="Ig"/>
    <property type="match status" value="1"/>
</dbReference>
<comment type="similarity">
    <text evidence="2">Belongs to the immunoglobulin superfamily. DCC family.</text>
</comment>
<organism evidence="14 15">
    <name type="scientific">Gadus morhua</name>
    <name type="common">Atlantic cod</name>
    <dbReference type="NCBI Taxonomy" id="8049"/>
    <lineage>
        <taxon>Eukaryota</taxon>
        <taxon>Metazoa</taxon>
        <taxon>Chordata</taxon>
        <taxon>Craniata</taxon>
        <taxon>Vertebrata</taxon>
        <taxon>Euteleostomi</taxon>
        <taxon>Actinopterygii</taxon>
        <taxon>Neopterygii</taxon>
        <taxon>Teleostei</taxon>
        <taxon>Neoteleostei</taxon>
        <taxon>Acanthomorphata</taxon>
        <taxon>Zeiogadaria</taxon>
        <taxon>Gadariae</taxon>
        <taxon>Gadiformes</taxon>
        <taxon>Gadoidei</taxon>
        <taxon>Gadidae</taxon>
        <taxon>Gadus</taxon>
    </lineage>
</organism>
<reference evidence="14" key="2">
    <citation type="submission" date="2025-09" db="UniProtKB">
        <authorList>
            <consortium name="Ensembl"/>
        </authorList>
    </citation>
    <scope>IDENTIFICATION</scope>
</reference>
<dbReference type="GO" id="GO:0098609">
    <property type="term" value="P:cell-cell adhesion"/>
    <property type="evidence" value="ECO:0007669"/>
    <property type="project" value="TreeGrafter"/>
</dbReference>
<dbReference type="InterPro" id="IPR007110">
    <property type="entry name" value="Ig-like_dom"/>
</dbReference>
<evidence type="ECO:0000256" key="10">
    <source>
        <dbReference type="SAM" id="MobiDB-lite"/>
    </source>
</evidence>
<evidence type="ECO:0000256" key="5">
    <source>
        <dbReference type="ARBA" id="ARBA00022989"/>
    </source>
</evidence>
<feature type="domain" description="Fibronectin type-III" evidence="13">
    <location>
        <begin position="417"/>
        <end position="510"/>
    </location>
</feature>
<accession>A0A8C5AQU1</accession>
<dbReference type="InterPro" id="IPR036116">
    <property type="entry name" value="FN3_sf"/>
</dbReference>
<dbReference type="Gene3D" id="2.60.40.10">
    <property type="entry name" value="Immunoglobulins"/>
    <property type="match status" value="10"/>
</dbReference>
<dbReference type="PROSITE" id="PS50853">
    <property type="entry name" value="FN3"/>
    <property type="match status" value="6"/>
</dbReference>
<feature type="domain" description="Fibronectin type-III" evidence="13">
    <location>
        <begin position="929"/>
        <end position="1026"/>
    </location>
</feature>
<keyword evidence="7" id="KW-1015">Disulfide bond</keyword>
<feature type="transmembrane region" description="Helical" evidence="11">
    <location>
        <begin position="1067"/>
        <end position="1092"/>
    </location>
</feature>
<feature type="domain" description="Ig-like" evidence="12">
    <location>
        <begin position="291"/>
        <end position="376"/>
    </location>
</feature>
<dbReference type="CDD" id="cd05723">
    <property type="entry name" value="IgI_4_Neogenin_like"/>
    <property type="match status" value="1"/>
</dbReference>
<feature type="domain" description="Fibronectin type-III" evidence="13">
    <location>
        <begin position="517"/>
        <end position="606"/>
    </location>
</feature>
<feature type="compositionally biased region" description="Basic and acidic residues" evidence="10">
    <location>
        <begin position="1118"/>
        <end position="1143"/>
    </location>
</feature>
<evidence type="ECO:0000256" key="6">
    <source>
        <dbReference type="ARBA" id="ARBA00023136"/>
    </source>
</evidence>
<evidence type="ECO:0000313" key="15">
    <source>
        <dbReference type="Proteomes" id="UP000694546"/>
    </source>
</evidence>
<dbReference type="InterPro" id="IPR013098">
    <property type="entry name" value="Ig_I-set"/>
</dbReference>
<proteinExistence type="inferred from homology"/>
<dbReference type="InterPro" id="IPR003599">
    <property type="entry name" value="Ig_sub"/>
</dbReference>
<evidence type="ECO:0000256" key="11">
    <source>
        <dbReference type="SAM" id="Phobius"/>
    </source>
</evidence>
<dbReference type="PANTHER" id="PTHR44170:SF14">
    <property type="entry name" value="NEOGENIN"/>
    <property type="match status" value="1"/>
</dbReference>
<keyword evidence="3 11" id="KW-0812">Transmembrane</keyword>
<evidence type="ECO:0000256" key="7">
    <source>
        <dbReference type="ARBA" id="ARBA00023157"/>
    </source>
</evidence>
<feature type="compositionally biased region" description="Basic residues" evidence="10">
    <location>
        <begin position="1096"/>
        <end position="1105"/>
    </location>
</feature>
<sequence>RTSSDPLPPFWFTSEPQDTMAVRGGLALLNCSAHSDSAVARVEWKKDGTFMTLASDERRKLLADGSLLISQVVHSKHNKPDEGTYQCVATIDNLGSISSRVARLSVAGMPRFTSQPAPAAVRPGDSQVLPCDINPDLAPFTRWEKDRQSLELGSRLVQLPSGALLISNASESDAGQYRCLVENVGQTKASEEAQLKPEFLVLPTAVTKVVDTGVLLLPCAATGFPTPSVRWMLNDKVLDESGGRREVVAGGSLLISNLTEEDAGLYTCVAHNGIDNSTVHAQALLTVQAPPQFVKRPANIYAHESMDIIFQCEVTGSPAPTIKWVKNGDAVIPSDYFKIVREHNLQVLGLVKSDEGFYQCLAENDAGNIQASAQLIILEHDVALPSSLPPPLTPNTTDHVTPGAGGVANPMGPAPSAPRDVVASLVSTRFIKLTWRPPAEPHGDDLTYSVFYSQEGTSRERVLNTSRPGEMQVTIQNLMPDTKYRFRVVAHNSNGAGESSAALPVATQAEVQVPGPAPSLQAVANTPTSVSLSWDTPLTGNGEILIYKLYYTDQSLGTEEDLETDTLSYTMNGLKKFTEYSFRVVAYNKHGPGVSTQDVNVRTLSDVPSSPPQNLSLEVQNSKSIMLRWQPPPPGTQNGEILGYKIRYRKGTRKSEAAEITRDTNLYLLIDGLERGTEYTFRVSAATLNGTGPATEWNTAETFESDLDETQVPDIPSSLHVRPLVNSIVVSWTPPENQDIVVRGYSIGYGIGSPHAQTIKLDYKQRYYSIDNLDASSHYVITLKAFNKVGEGIPVYESAITRPQSDPVVDLSTHASYDSVPDPSPMLPPVGVQASVLSHDTIKVTWADNSLPKNQKITDARYYTVRWKTNIPANTKMKTANTTSLNYMVTGLKPNTLYEFTVMITKGRRSSGWSMTAQGTTFETIPSSAPKDVTVVSKEGKPRTIIVNWQPPSEANGKITGYIIYYSTDVNAEVHDWVIEPVVGNRLTHQIQELTLDTAYYFKIQARNSKGMGPMSEAVQFRTPKTESSDKMANDQVVMLSLETYSRLYHRMSPPPTSGKPGGADNILVIVIIISVGAFTIIVVVVGAFLCTRRTTSHQKKKRAASKSTNGSHKYKGNSKDLKPPDLWIHHERLELKPMDKSPDPNPAMTDTPIPRSSQDITPADSGLDSVTHLQQQQPRRNSYRGHESEDSMSTLSGRRGMRTKMMMPFDAQPPQPVISAHPIHSLDNHHHHHYHMGSLALPPRGYLYHQGPGHPLARPHVCATPVSHLDRVDSSGENTPTRWPGAELQAYLHQGTPSNTLSHSYSYGIIDARCCLASHCMHVCLYTGPPSHPHVVKTASIGTLGRTRTPVVVTVPNAPDVPETSKMLEDVDSSYEPDELTEEMAHLEGLMKDLNAITTAP</sequence>
<dbReference type="InterPro" id="IPR013783">
    <property type="entry name" value="Ig-like_fold"/>
</dbReference>
<evidence type="ECO:0000259" key="12">
    <source>
        <dbReference type="PROSITE" id="PS50835"/>
    </source>
</evidence>
<comment type="subcellular location">
    <subcellularLocation>
        <location evidence="1">Membrane</location>
        <topology evidence="1">Single-pass type I membrane protein</topology>
    </subcellularLocation>
</comment>
<keyword evidence="15" id="KW-1185">Reference proteome</keyword>
<keyword evidence="5 11" id="KW-1133">Transmembrane helix</keyword>
<dbReference type="InterPro" id="IPR036179">
    <property type="entry name" value="Ig-like_dom_sf"/>
</dbReference>
<dbReference type="GO" id="GO:0016020">
    <property type="term" value="C:membrane"/>
    <property type="evidence" value="ECO:0007669"/>
    <property type="project" value="UniProtKB-SubCell"/>
</dbReference>
<dbReference type="InterPro" id="IPR003598">
    <property type="entry name" value="Ig_sub2"/>
</dbReference>
<dbReference type="Pfam" id="PF00041">
    <property type="entry name" value="fn3"/>
    <property type="match status" value="6"/>
</dbReference>
<dbReference type="SUPFAM" id="SSF48726">
    <property type="entry name" value="Immunoglobulin"/>
    <property type="match status" value="4"/>
</dbReference>
<dbReference type="SMART" id="SM00408">
    <property type="entry name" value="IGc2"/>
    <property type="match status" value="4"/>
</dbReference>
<feature type="domain" description="Ig-like" evidence="12">
    <location>
        <begin position="197"/>
        <end position="286"/>
    </location>
</feature>
<dbReference type="CDD" id="cd05722">
    <property type="entry name" value="IgI_1_Neogenin_like"/>
    <property type="match status" value="1"/>
</dbReference>
<protein>
    <recommendedName>
        <fullName evidence="16">Neogenin 1b</fullName>
    </recommendedName>
</protein>
<dbReference type="PROSITE" id="PS50835">
    <property type="entry name" value="IG_LIKE"/>
    <property type="match status" value="4"/>
</dbReference>
<dbReference type="SMART" id="SM00060">
    <property type="entry name" value="FN3"/>
    <property type="match status" value="6"/>
</dbReference>
<dbReference type="InterPro" id="IPR003961">
    <property type="entry name" value="FN3_dom"/>
</dbReference>
<feature type="domain" description="Fibronectin type-III" evidence="13">
    <location>
        <begin position="611"/>
        <end position="705"/>
    </location>
</feature>
<dbReference type="SMART" id="SM00409">
    <property type="entry name" value="IG"/>
    <property type="match status" value="4"/>
</dbReference>
<keyword evidence="6 11" id="KW-0472">Membrane</keyword>
<evidence type="ECO:0000256" key="8">
    <source>
        <dbReference type="ARBA" id="ARBA00023180"/>
    </source>
</evidence>
<dbReference type="Pfam" id="PF06583">
    <property type="entry name" value="Neogenin_C"/>
    <property type="match status" value="2"/>
</dbReference>
<evidence type="ECO:0000313" key="14">
    <source>
        <dbReference type="Ensembl" id="ENSGMOP00000035391.1"/>
    </source>
</evidence>
<keyword evidence="4" id="KW-0677">Repeat</keyword>
<dbReference type="Ensembl" id="ENSGMOT00000034696.1">
    <property type="protein sequence ID" value="ENSGMOP00000035391.1"/>
    <property type="gene ID" value="ENSGMOG00000008470.2"/>
</dbReference>
<reference evidence="14" key="1">
    <citation type="submission" date="2025-08" db="UniProtKB">
        <authorList>
            <consortium name="Ensembl"/>
        </authorList>
    </citation>
    <scope>IDENTIFICATION</scope>
</reference>
<feature type="region of interest" description="Disordered" evidence="10">
    <location>
        <begin position="1096"/>
        <end position="1196"/>
    </location>
</feature>
<dbReference type="InterPro" id="IPR010560">
    <property type="entry name" value="Neogenin_C"/>
</dbReference>
<evidence type="ECO:0000256" key="2">
    <source>
        <dbReference type="ARBA" id="ARBA00009588"/>
    </source>
</evidence>
<feature type="domain" description="Ig-like" evidence="12">
    <location>
        <begin position="110"/>
        <end position="196"/>
    </location>
</feature>
<dbReference type="PANTHER" id="PTHR44170">
    <property type="entry name" value="PROTEIN SIDEKICK"/>
    <property type="match status" value="1"/>
</dbReference>
<dbReference type="Proteomes" id="UP000694546">
    <property type="component" value="Chromosome 14"/>
</dbReference>
<evidence type="ECO:0000259" key="13">
    <source>
        <dbReference type="PROSITE" id="PS50853"/>
    </source>
</evidence>
<dbReference type="GeneTree" id="ENSGT00940000156684"/>
<dbReference type="PRINTS" id="PR00014">
    <property type="entry name" value="FNTYPEIII"/>
</dbReference>
<feature type="compositionally biased region" description="Polar residues" evidence="10">
    <location>
        <begin position="1172"/>
        <end position="1181"/>
    </location>
</feature>
<feature type="domain" description="Ig-like" evidence="12">
    <location>
        <begin position="8"/>
        <end position="98"/>
    </location>
</feature>
<keyword evidence="9" id="KW-0393">Immunoglobulin domain</keyword>
<dbReference type="Pfam" id="PF13895">
    <property type="entry name" value="Ig_2"/>
    <property type="match status" value="1"/>
</dbReference>
<evidence type="ECO:0000256" key="1">
    <source>
        <dbReference type="ARBA" id="ARBA00004479"/>
    </source>
</evidence>
<feature type="domain" description="Fibronectin type-III" evidence="13">
    <location>
        <begin position="828"/>
        <end position="924"/>
    </location>
</feature>
<name>A0A8C5AQU1_GADMO</name>
<evidence type="ECO:0000256" key="3">
    <source>
        <dbReference type="ARBA" id="ARBA00022692"/>
    </source>
</evidence>
<evidence type="ECO:0000256" key="4">
    <source>
        <dbReference type="ARBA" id="ARBA00022737"/>
    </source>
</evidence>
<evidence type="ECO:0000256" key="9">
    <source>
        <dbReference type="ARBA" id="ARBA00023319"/>
    </source>
</evidence>
<feature type="domain" description="Fibronectin type-III" evidence="13">
    <location>
        <begin position="712"/>
        <end position="805"/>
    </location>
</feature>